<reference evidence="3 4" key="1">
    <citation type="submission" date="2018-04" db="EMBL/GenBank/DDBJ databases">
        <title>Sphingobacterium sp. M46 Genome.</title>
        <authorList>
            <person name="Cheng J."/>
            <person name="Li Y."/>
        </authorList>
    </citation>
    <scope>NUCLEOTIDE SEQUENCE [LARGE SCALE GENOMIC DNA]</scope>
    <source>
        <strain evidence="3 4">M46</strain>
    </source>
</reference>
<dbReference type="Gene3D" id="3.30.565.10">
    <property type="entry name" value="Histidine kinase-like ATPase, C-terminal domain"/>
    <property type="match status" value="1"/>
</dbReference>
<dbReference type="InterPro" id="IPR010559">
    <property type="entry name" value="Sig_transdc_His_kin_internal"/>
</dbReference>
<sequence>MLAEQCEPFEKNKSKLIKMLMKNYGTGAFYCLMALLLLVQLFSCHQNKSRDPNKNTVIPNDSLELSYENVLLTYLSIQDFKSAAVVKKKRNELLKDGYFEHSPYHSILLAYEYLLDDNIDSVEIALKNLEGQKLSPDLAVLKDYLGIRANFSFHDVTSGTMVAQIIDAKEYALAHESVFTFLFYNLLANAEYRQADYRQALKDVESWYHYHPNKTDPHVSEAYQEMKFMQYMALHDFEKLKGTLDSCRHYANATKDSTIIMRMYDLQAQYYFSINNNPKAVEASRTYFNYLQASNTLNPYVYANLGKNFLNNNQVDSAIFYFNAGLRFIKKHKMKHNKMFYYKNLQVAYALKGDYERAYFALDSTFQDYKQSTQRIEAEKINEINTKYQTEKKDQAITLLRTTNAFNHKILMQQRWIFVILLALVFSIAFFIYFRNKQRLLQNINQRILAENRQLILEQKTRQNQLNPHFIYNAIANLQGLISSEQKAKANQYLLLLSRQIRDILELNREEYISLDQEIKSLNNYILLQQMRYQDVFDYQIKTGDLDPDDVMIPPMIIQPFVENAIEHAFKNLPYMGQLTIDFHADENQLHVSICDNGWGMQVHKEQVSHKTSLSQIITKERLELLFADADPKARIEITPNYTDDQRGYKVEIYIPLVLYFN</sequence>
<dbReference type="InterPro" id="IPR050640">
    <property type="entry name" value="Bact_2-comp_sensor_kinase"/>
</dbReference>
<evidence type="ECO:0000256" key="1">
    <source>
        <dbReference type="SAM" id="Phobius"/>
    </source>
</evidence>
<evidence type="ECO:0000313" key="4">
    <source>
        <dbReference type="Proteomes" id="UP000250831"/>
    </source>
</evidence>
<comment type="caution">
    <text evidence="3">The sequence shown here is derived from an EMBL/GenBank/DDBJ whole genome shotgun (WGS) entry which is preliminary data.</text>
</comment>
<proteinExistence type="predicted"/>
<dbReference type="PANTHER" id="PTHR34220:SF7">
    <property type="entry name" value="SENSOR HISTIDINE KINASE YPDA"/>
    <property type="match status" value="1"/>
</dbReference>
<accession>A0A363NXV9</accession>
<dbReference type="Gene3D" id="1.25.40.10">
    <property type="entry name" value="Tetratricopeptide repeat domain"/>
    <property type="match status" value="1"/>
</dbReference>
<dbReference type="Pfam" id="PF06580">
    <property type="entry name" value="His_kinase"/>
    <property type="match status" value="1"/>
</dbReference>
<dbReference type="InterPro" id="IPR011990">
    <property type="entry name" value="TPR-like_helical_dom_sf"/>
</dbReference>
<evidence type="ECO:0000259" key="2">
    <source>
        <dbReference type="Pfam" id="PF06580"/>
    </source>
</evidence>
<protein>
    <recommendedName>
        <fullName evidence="2">Signal transduction histidine kinase internal region domain-containing protein</fullName>
    </recommendedName>
</protein>
<gene>
    <name evidence="3" type="ORF">DCO56_00705</name>
</gene>
<dbReference type="AlphaFoldDB" id="A0A363NXV9"/>
<dbReference type="InterPro" id="IPR036890">
    <property type="entry name" value="HATPase_C_sf"/>
</dbReference>
<evidence type="ECO:0000313" key="3">
    <source>
        <dbReference type="EMBL" id="PUV25548.1"/>
    </source>
</evidence>
<dbReference type="SUPFAM" id="SSF48452">
    <property type="entry name" value="TPR-like"/>
    <property type="match status" value="1"/>
</dbReference>
<keyword evidence="4" id="KW-1185">Reference proteome</keyword>
<organism evidence="3 4">
    <name type="scientific">Sphingobacterium athyrii</name>
    <dbReference type="NCBI Taxonomy" id="2152717"/>
    <lineage>
        <taxon>Bacteria</taxon>
        <taxon>Pseudomonadati</taxon>
        <taxon>Bacteroidota</taxon>
        <taxon>Sphingobacteriia</taxon>
        <taxon>Sphingobacteriales</taxon>
        <taxon>Sphingobacteriaceae</taxon>
        <taxon>Sphingobacterium</taxon>
    </lineage>
</organism>
<keyword evidence="1" id="KW-0472">Membrane</keyword>
<dbReference type="SUPFAM" id="SSF55874">
    <property type="entry name" value="ATPase domain of HSP90 chaperone/DNA topoisomerase II/histidine kinase"/>
    <property type="match status" value="1"/>
</dbReference>
<keyword evidence="1" id="KW-1133">Transmembrane helix</keyword>
<dbReference type="EMBL" id="QCXX01000001">
    <property type="protein sequence ID" value="PUV25548.1"/>
    <property type="molecule type" value="Genomic_DNA"/>
</dbReference>
<dbReference type="GO" id="GO:0000155">
    <property type="term" value="F:phosphorelay sensor kinase activity"/>
    <property type="evidence" value="ECO:0007669"/>
    <property type="project" value="InterPro"/>
</dbReference>
<dbReference type="PANTHER" id="PTHR34220">
    <property type="entry name" value="SENSOR HISTIDINE KINASE YPDA"/>
    <property type="match status" value="1"/>
</dbReference>
<dbReference type="Proteomes" id="UP000250831">
    <property type="component" value="Unassembled WGS sequence"/>
</dbReference>
<keyword evidence="1" id="KW-0812">Transmembrane</keyword>
<dbReference type="GO" id="GO:0016020">
    <property type="term" value="C:membrane"/>
    <property type="evidence" value="ECO:0007669"/>
    <property type="project" value="InterPro"/>
</dbReference>
<feature type="transmembrane region" description="Helical" evidence="1">
    <location>
        <begin position="416"/>
        <end position="434"/>
    </location>
</feature>
<name>A0A363NXV9_9SPHI</name>
<feature type="domain" description="Signal transduction histidine kinase internal region" evidence="2">
    <location>
        <begin position="458"/>
        <end position="535"/>
    </location>
</feature>
<feature type="transmembrane region" description="Helical" evidence="1">
    <location>
        <begin position="21"/>
        <end position="42"/>
    </location>
</feature>